<sequence length="54" mass="6122">MKIIILLFAMLFGFGATVKNSVDEVKEISARHELNQYKHLPNMLPEVEIVAPII</sequence>
<dbReference type="RefSeq" id="WP_229959072.1">
    <property type="nucleotide sequence ID" value="NZ_JAJJWI010000004.1"/>
</dbReference>
<evidence type="ECO:0000313" key="2">
    <source>
        <dbReference type="Proteomes" id="UP001597369"/>
    </source>
</evidence>
<proteinExistence type="predicted"/>
<reference evidence="2" key="1">
    <citation type="journal article" date="2019" name="Int. J. Syst. Evol. Microbiol.">
        <title>The Global Catalogue of Microorganisms (GCM) 10K type strain sequencing project: providing services to taxonomists for standard genome sequencing and annotation.</title>
        <authorList>
            <consortium name="The Broad Institute Genomics Platform"/>
            <consortium name="The Broad Institute Genome Sequencing Center for Infectious Disease"/>
            <person name="Wu L."/>
            <person name="Ma J."/>
        </authorList>
    </citation>
    <scope>NUCLEOTIDE SEQUENCE [LARGE SCALE GENOMIC DNA]</scope>
    <source>
        <strain evidence="2">JCM 16545</strain>
    </source>
</reference>
<gene>
    <name evidence="1" type="ORF">ACFSKU_17470</name>
</gene>
<protein>
    <submittedName>
        <fullName evidence="1">Uncharacterized protein</fullName>
    </submittedName>
</protein>
<dbReference type="EMBL" id="JBHUHV010000054">
    <property type="protein sequence ID" value="MFD2068683.1"/>
    <property type="molecule type" value="Genomic_DNA"/>
</dbReference>
<comment type="caution">
    <text evidence="1">The sequence shown here is derived from an EMBL/GenBank/DDBJ whole genome shotgun (WGS) entry which is preliminary data.</text>
</comment>
<organism evidence="1 2">
    <name type="scientific">Pontibacter silvestris</name>
    <dbReference type="NCBI Taxonomy" id="2305183"/>
    <lineage>
        <taxon>Bacteria</taxon>
        <taxon>Pseudomonadati</taxon>
        <taxon>Bacteroidota</taxon>
        <taxon>Cytophagia</taxon>
        <taxon>Cytophagales</taxon>
        <taxon>Hymenobacteraceae</taxon>
        <taxon>Pontibacter</taxon>
    </lineage>
</organism>
<evidence type="ECO:0000313" key="1">
    <source>
        <dbReference type="EMBL" id="MFD2068683.1"/>
    </source>
</evidence>
<keyword evidence="2" id="KW-1185">Reference proteome</keyword>
<name>A0ABW4X2F5_9BACT</name>
<dbReference type="Proteomes" id="UP001597369">
    <property type="component" value="Unassembled WGS sequence"/>
</dbReference>
<accession>A0ABW4X2F5</accession>